<reference evidence="6" key="1">
    <citation type="submission" date="2021-03" db="EMBL/GenBank/DDBJ databases">
        <title>Evolutionary innovations through gain and loss of genes in the ectomycorrhizal Boletales.</title>
        <authorList>
            <person name="Wu G."/>
            <person name="Miyauchi S."/>
            <person name="Morin E."/>
            <person name="Yang Z.-L."/>
            <person name="Xu J."/>
            <person name="Martin F.M."/>
        </authorList>
    </citation>
    <scope>NUCLEOTIDE SEQUENCE</scope>
    <source>
        <strain evidence="6">BR01</strain>
    </source>
</reference>
<name>A0A8I2YSY2_9AGAM</name>
<dbReference type="GO" id="GO:0003723">
    <property type="term" value="F:RNA binding"/>
    <property type="evidence" value="ECO:0007669"/>
    <property type="project" value="UniProtKB-UniRule"/>
</dbReference>
<keyword evidence="1" id="KW-0547">Nucleotide-binding</keyword>
<dbReference type="SUPFAM" id="SSF54928">
    <property type="entry name" value="RNA-binding domain, RBD"/>
    <property type="match status" value="1"/>
</dbReference>
<dbReference type="PROSITE" id="PS50102">
    <property type="entry name" value="RRM"/>
    <property type="match status" value="1"/>
</dbReference>
<dbReference type="InterPro" id="IPR027417">
    <property type="entry name" value="P-loop_NTPase"/>
</dbReference>
<dbReference type="Proteomes" id="UP000683000">
    <property type="component" value="Unassembled WGS sequence"/>
</dbReference>
<dbReference type="PANTHER" id="PTHR10606">
    <property type="entry name" value="6-PHOSPHOFRUCTO-2-KINASE/FRUCTOSE-2,6-BISPHOSPHATASE"/>
    <property type="match status" value="1"/>
</dbReference>
<dbReference type="GO" id="GO:0006003">
    <property type="term" value="P:fructose 2,6-bisphosphate metabolic process"/>
    <property type="evidence" value="ECO:0007669"/>
    <property type="project" value="InterPro"/>
</dbReference>
<keyword evidence="3" id="KW-0694">RNA-binding</keyword>
<dbReference type="Pfam" id="PF00076">
    <property type="entry name" value="RRM_1"/>
    <property type="match status" value="1"/>
</dbReference>
<dbReference type="PRINTS" id="PR00991">
    <property type="entry name" value="6PFRUCTKNASE"/>
</dbReference>
<dbReference type="Pfam" id="PF01591">
    <property type="entry name" value="6PF2K"/>
    <property type="match status" value="1"/>
</dbReference>
<dbReference type="SUPFAM" id="SSF53254">
    <property type="entry name" value="Phosphoglycerate mutase-like"/>
    <property type="match status" value="1"/>
</dbReference>
<dbReference type="CDD" id="cd07067">
    <property type="entry name" value="HP_PGM_like"/>
    <property type="match status" value="1"/>
</dbReference>
<organism evidence="6 7">
    <name type="scientific">Boletus reticuloceps</name>
    <dbReference type="NCBI Taxonomy" id="495285"/>
    <lineage>
        <taxon>Eukaryota</taxon>
        <taxon>Fungi</taxon>
        <taxon>Dikarya</taxon>
        <taxon>Basidiomycota</taxon>
        <taxon>Agaricomycotina</taxon>
        <taxon>Agaricomycetes</taxon>
        <taxon>Agaricomycetidae</taxon>
        <taxon>Boletales</taxon>
        <taxon>Boletineae</taxon>
        <taxon>Boletaceae</taxon>
        <taxon>Boletoideae</taxon>
        <taxon>Boletus</taxon>
    </lineage>
</organism>
<evidence type="ECO:0000256" key="3">
    <source>
        <dbReference type="PROSITE-ProRule" id="PRU00176"/>
    </source>
</evidence>
<evidence type="ECO:0000313" key="6">
    <source>
        <dbReference type="EMBL" id="KAG6377550.1"/>
    </source>
</evidence>
<dbReference type="SMART" id="SM00855">
    <property type="entry name" value="PGAM"/>
    <property type="match status" value="1"/>
</dbReference>
<dbReference type="GO" id="GO:0004331">
    <property type="term" value="F:fructose-2,6-bisphosphate 2-phosphatase activity"/>
    <property type="evidence" value="ECO:0007669"/>
    <property type="project" value="TreeGrafter"/>
</dbReference>
<proteinExistence type="predicted"/>
<sequence length="1253" mass="139376">MHGTRPASRIANYHSSKRHLLGNQAGQVPPAWRDQKQKEQGSKILLSRLPPDVGELEVEENAPQQELFRKTVGPLKEVFLIYNSQGRSKGMALVSFQRPGDAAVARSKYDGKFIDGRRPIKIEIVMDSTHPAVNPPPQQTQPSLLGRLGGIAAANPPPSITPHDHAPNGTLSPPAARKQRAVFTAPMAVAPRRRQKKGPRRVKKTLAQLDQEMEDYRAAAATFALNGNSMAAPLYTTASGLLWHAGKILILAVGLPARGKTHISRALERYLRWMGVKTHVVSLGDYRRKTLGGAQSLPPDYFTLGEKTPETMALRKMVSDGCEKLIWDFFEGGGQVVIYDANNGSQKARQSLAEKFDQEGIHVILLESICDNKEIIETNIRNVKISSPDYRDWDPDKAVEDYYGRIRDREMSYETITETNWPFIRIFNSRIVFFLMNIHNRFRMIYFARSGQSLIEHSYKADSDLSPAGWEYAEKLKDFVTERRAKALEQRGYDPSDRRLVIWTSTRCRAHHTAWPFQAIQSSLSTLSLDSSMPSVPADSPTAPKEGASKLKVKVVEKPQMSEINPGVWDGLTPDQAKKFYPEEWARFVKDPYAFRAPRAESYHDLSVRLEPVLVELEREKEDLLIIGHSSVIRCLLAYLIGLPASEIPAIEIARGDLLEVVPTSYGVHSQAFHFWDGPGRLVVRPDGEDYLSHRDETNFYENWAEDTKGKKRMTTLDIASLSNGGEGHDMFHLGAVLSCRGIPHQLAERLSLVLFSLTTFVLFYNLETSFTGNGERLTLQARKKGTDSTSAGWDGVLYGNWTWEEQQVAENARKHSNDTTLPVSFPPHIFGTIGVNDGILDWAGHIPKTAVLKHVPGAPRHFLRASPLRQVVGYTVMDNVFMLNGTLFVVTDDLSFPSLGSIASSSENPQAVPRPSDWQILSTAKAKETLGSFGGLIHGVSWLVTDASPSSFTLLLYPLTAYPRAQATIHPLLPLAHIHRAGHVPLPRRIDPSATSSHPLSQRAYLYGRATRSERAHHPTPTVAERISPDGRQGSFLDPRSHVRRRLGRLCPLACPVLLKRVVVADQGAAHRARADLPSFAVPLTELDASREWWEPIRRNVARFLGVPEQAPEKSGLATAKTVVTYLSRQDAAQGPKVRAADHKALRRRRGRRACVQLRSLRLWLESLASIWQIVCTSRRRACDGHGMFPPGVFVQDTQVSVGALDVRYFAWSEARQHGVDMLPPVAPPGGAGNDEVPVDAGALVQAIKRMA</sequence>
<evidence type="ECO:0000256" key="2">
    <source>
        <dbReference type="ARBA" id="ARBA00022840"/>
    </source>
</evidence>
<feature type="domain" description="RRM" evidence="5">
    <location>
        <begin position="42"/>
        <end position="127"/>
    </location>
</feature>
<feature type="region of interest" description="Disordered" evidence="4">
    <location>
        <begin position="1"/>
        <end position="42"/>
    </location>
</feature>
<dbReference type="InterPro" id="IPR000504">
    <property type="entry name" value="RRM_dom"/>
</dbReference>
<evidence type="ECO:0000259" key="5">
    <source>
        <dbReference type="PROSITE" id="PS50102"/>
    </source>
</evidence>
<dbReference type="PANTHER" id="PTHR10606:SF39">
    <property type="entry name" value="6-PHOSPHOFRUCTO-2-KINASE_FRUCTOSE-2,6-BISPHOSPHATASE YLR345W-RELATED"/>
    <property type="match status" value="1"/>
</dbReference>
<dbReference type="AlphaFoldDB" id="A0A8I2YSY2"/>
<dbReference type="InterPro" id="IPR013078">
    <property type="entry name" value="His_Pase_superF_clade-1"/>
</dbReference>
<dbReference type="InterPro" id="IPR029033">
    <property type="entry name" value="His_PPase_superfam"/>
</dbReference>
<keyword evidence="7" id="KW-1185">Reference proteome</keyword>
<dbReference type="GO" id="GO:0006000">
    <property type="term" value="P:fructose metabolic process"/>
    <property type="evidence" value="ECO:0007669"/>
    <property type="project" value="InterPro"/>
</dbReference>
<gene>
    <name evidence="6" type="ORF">JVT61DRAFT_15365</name>
</gene>
<dbReference type="GO" id="GO:0003873">
    <property type="term" value="F:6-phosphofructo-2-kinase activity"/>
    <property type="evidence" value="ECO:0007669"/>
    <property type="project" value="InterPro"/>
</dbReference>
<comment type="caution">
    <text evidence="6">The sequence shown here is derived from an EMBL/GenBank/DDBJ whole genome shotgun (WGS) entry which is preliminary data.</text>
</comment>
<evidence type="ECO:0000256" key="1">
    <source>
        <dbReference type="ARBA" id="ARBA00022741"/>
    </source>
</evidence>
<keyword evidence="6" id="KW-0418">Kinase</keyword>
<dbReference type="Pfam" id="PF00300">
    <property type="entry name" value="His_Phos_1"/>
    <property type="match status" value="1"/>
</dbReference>
<dbReference type="GO" id="GO:0005524">
    <property type="term" value="F:ATP binding"/>
    <property type="evidence" value="ECO:0007669"/>
    <property type="project" value="UniProtKB-KW"/>
</dbReference>
<protein>
    <submittedName>
        <fullName evidence="6">6-phosphofructo-2-kinase-domain-containing protein</fullName>
    </submittedName>
</protein>
<evidence type="ECO:0000256" key="4">
    <source>
        <dbReference type="SAM" id="MobiDB-lite"/>
    </source>
</evidence>
<dbReference type="InterPro" id="IPR012677">
    <property type="entry name" value="Nucleotide-bd_a/b_plait_sf"/>
</dbReference>
<dbReference type="Gene3D" id="3.30.70.330">
    <property type="match status" value="1"/>
</dbReference>
<dbReference type="Gene3D" id="3.40.50.1240">
    <property type="entry name" value="Phosphoglycerate mutase-like"/>
    <property type="match status" value="1"/>
</dbReference>
<dbReference type="SMART" id="SM00360">
    <property type="entry name" value="RRM"/>
    <property type="match status" value="1"/>
</dbReference>
<dbReference type="EMBL" id="JAGFBS010000009">
    <property type="protein sequence ID" value="KAG6377550.1"/>
    <property type="molecule type" value="Genomic_DNA"/>
</dbReference>
<dbReference type="OrthoDB" id="267323at2759"/>
<dbReference type="Gene3D" id="3.40.50.300">
    <property type="entry name" value="P-loop containing nucleotide triphosphate hydrolases"/>
    <property type="match status" value="1"/>
</dbReference>
<dbReference type="SUPFAM" id="SSF52540">
    <property type="entry name" value="P-loop containing nucleoside triphosphate hydrolases"/>
    <property type="match status" value="1"/>
</dbReference>
<keyword evidence="6" id="KW-0808">Transferase</keyword>
<keyword evidence="2" id="KW-0067">ATP-binding</keyword>
<evidence type="ECO:0000313" key="7">
    <source>
        <dbReference type="Proteomes" id="UP000683000"/>
    </source>
</evidence>
<dbReference type="GO" id="GO:0005829">
    <property type="term" value="C:cytosol"/>
    <property type="evidence" value="ECO:0007669"/>
    <property type="project" value="TreeGrafter"/>
</dbReference>
<feature type="region of interest" description="Disordered" evidence="4">
    <location>
        <begin position="152"/>
        <end position="175"/>
    </location>
</feature>
<feature type="region of interest" description="Disordered" evidence="4">
    <location>
        <begin position="1013"/>
        <end position="1037"/>
    </location>
</feature>
<accession>A0A8I2YSY2</accession>
<dbReference type="InterPro" id="IPR013079">
    <property type="entry name" value="6Phosfructo_kin"/>
</dbReference>
<dbReference type="InterPro" id="IPR003094">
    <property type="entry name" value="6Pfruct_kin"/>
</dbReference>
<dbReference type="InterPro" id="IPR035979">
    <property type="entry name" value="RBD_domain_sf"/>
</dbReference>